<dbReference type="Pfam" id="PF13041">
    <property type="entry name" value="PPR_2"/>
    <property type="match status" value="2"/>
</dbReference>
<dbReference type="AlphaFoldDB" id="A0A5N6R0H0"/>
<dbReference type="GO" id="GO:0016491">
    <property type="term" value="F:oxidoreductase activity"/>
    <property type="evidence" value="ECO:0007669"/>
    <property type="project" value="UniProtKB-KW"/>
</dbReference>
<dbReference type="PANTHER" id="PTHR32303">
    <property type="entry name" value="QUINOPROTEIN ALCOHOL DEHYDROGENASE (CYTOCHROME C)"/>
    <property type="match status" value="1"/>
</dbReference>
<dbReference type="Gene3D" id="1.25.40.10">
    <property type="entry name" value="Tetratricopeptide repeat domain"/>
    <property type="match status" value="4"/>
</dbReference>
<sequence>MAHNSHGTISSLVMALCLFTLVNNTAAIWLNHGRDISNRRYEPEEVVISPMTVSKMRLRWKFFAGKDITATPAVADGVVYFPSWNGYLYAVNAFNGALIWRQNLGDLTGLNGTGIVVNVTVSRSTPTVYGNLLLVGIYGPAVVIAVERSHGRLVWLTQLDPRPRALITMSGTAYMGALYVGVSSLEEALPAGQCCTFRGSLAKLDVQTGRILWRTYMLPDNDGKLGGYSGAAIWGSSPSIDMNRRHVYVATGNLYTAPSEVQKCQEKQNNETTKPTHPDQCIGPDINFNSILALDMDSGRIIWSRQLGGYDVFYFACLIPNNPDCPTGPNLDADFGEAPLLVTTFASGTKRDVVVAVQKSGFAWALDRDNGSIVWSKLAGPGGAEGGGTWGAASDGRRVYTNIANSNRESFTLKPSSLNTTAGAWVALDANSGEIAWSTANPSNETSNGPVTVANGVVFAGSVASNGPIYAIDARTGNILWSYNTGATVYGGASVSYGCIYIGNGYTVGLAKLTRAIRQTLSIPSPPANQILSSFYFLCTQAPEIFPDKILDSKEENPSCLSSRIEKPPKGESAGCAFQSWKFPEKMLESNEEENPSCLSYMIEKLPKGESSGSAFQSWKFPEKMLESKEEENPSCSSYMIEKLPKGESDGSDFQSWKFPKKMLESKEEENPSCLSYMIEKLPKGESVGSAFQSWMGHGFPIHRGEIFHAINRLRKLKRNKRALEVMEWLIREKPYRPKELDYSYLLEFTTKIHGISQGERLFCCVPSEFQNDLLYNNLVISCLDKGSIRLSLAYMKKMRELGHPISHLVFNRLIILHSSPSRKKMIPKILTQMKADKVAPHVSTYNILMKMEANEHYIEGLMKIYGDMNRANVEPNEISYCIIATAHAVARLYTVAEVYIEAAEKSVTGNNWSTLDVLLILYGYLGKRKELERIWGIVHELPHVRSKSYILAIEAFGRIGQLSQAEEIWLEMKSLKVLKSSEQFNCIISVYCKHGLIDKASELFMEMEMNGCEPNAITYRHLALGCLKAELVGEALKTLDLGMDLITTKRVRNSTPWLETTLSIVEIFAEKGDVLNVEKFFEELTKARYTRYTFVYNTLLKAYVKAKKYDPNFLRRMILGGSRPDAETYSLMKLAEQFRS</sequence>
<dbReference type="Proteomes" id="UP000327013">
    <property type="component" value="Chromosome 3"/>
</dbReference>
<evidence type="ECO:0000259" key="7">
    <source>
        <dbReference type="Pfam" id="PF13360"/>
    </source>
</evidence>
<dbReference type="InterPro" id="IPR011047">
    <property type="entry name" value="Quinoprotein_ADH-like_sf"/>
</dbReference>
<dbReference type="PROSITE" id="PS51375">
    <property type="entry name" value="PPR"/>
    <property type="match status" value="1"/>
</dbReference>
<dbReference type="InterPro" id="IPR018391">
    <property type="entry name" value="PQQ_b-propeller_rpt"/>
</dbReference>
<dbReference type="PANTHER" id="PTHR32303:SF18">
    <property type="entry name" value="POLYVINYLALCOHOL DEHYDROGENASE-LIKE"/>
    <property type="match status" value="1"/>
</dbReference>
<feature type="chain" id="PRO_5024325380" description="Pyrrolo-quinoline quinone repeat domain-containing protein" evidence="6">
    <location>
        <begin position="28"/>
        <end position="1141"/>
    </location>
</feature>
<proteinExistence type="inferred from homology"/>
<evidence type="ECO:0000256" key="6">
    <source>
        <dbReference type="SAM" id="SignalP"/>
    </source>
</evidence>
<keyword evidence="3" id="KW-0677">Repeat</keyword>
<keyword evidence="9" id="KW-1185">Reference proteome</keyword>
<protein>
    <recommendedName>
        <fullName evidence="7">Pyrrolo-quinoline quinone repeat domain-containing protein</fullName>
    </recommendedName>
</protein>
<organism evidence="8 9">
    <name type="scientific">Carpinus fangiana</name>
    <dbReference type="NCBI Taxonomy" id="176857"/>
    <lineage>
        <taxon>Eukaryota</taxon>
        <taxon>Viridiplantae</taxon>
        <taxon>Streptophyta</taxon>
        <taxon>Embryophyta</taxon>
        <taxon>Tracheophyta</taxon>
        <taxon>Spermatophyta</taxon>
        <taxon>Magnoliopsida</taxon>
        <taxon>eudicotyledons</taxon>
        <taxon>Gunneridae</taxon>
        <taxon>Pentapetalae</taxon>
        <taxon>rosids</taxon>
        <taxon>fabids</taxon>
        <taxon>Fagales</taxon>
        <taxon>Betulaceae</taxon>
        <taxon>Carpinus</taxon>
    </lineage>
</organism>
<reference evidence="8 9" key="1">
    <citation type="submission" date="2019-06" db="EMBL/GenBank/DDBJ databases">
        <title>A chromosomal-level reference genome of Carpinus fangiana (Coryloideae, Betulaceae).</title>
        <authorList>
            <person name="Yang X."/>
            <person name="Wang Z."/>
            <person name="Zhang L."/>
            <person name="Hao G."/>
            <person name="Liu J."/>
            <person name="Yang Y."/>
        </authorList>
    </citation>
    <scope>NUCLEOTIDE SEQUENCE [LARGE SCALE GENOMIC DNA]</scope>
    <source>
        <strain evidence="8">Cfa_2016G</strain>
        <tissue evidence="8">Leaf</tissue>
    </source>
</reference>
<dbReference type="FunFam" id="1.25.40.10:FF:002174">
    <property type="entry name" value="Pentatricopeptide repeat-containing protein mitochondrial"/>
    <property type="match status" value="1"/>
</dbReference>
<evidence type="ECO:0000256" key="5">
    <source>
        <dbReference type="PROSITE-ProRule" id="PRU00708"/>
    </source>
</evidence>
<dbReference type="EMBL" id="CM017323">
    <property type="protein sequence ID" value="KAE8023297.1"/>
    <property type="molecule type" value="Genomic_DNA"/>
</dbReference>
<evidence type="ECO:0000256" key="3">
    <source>
        <dbReference type="ARBA" id="ARBA00022737"/>
    </source>
</evidence>
<dbReference type="Pfam" id="PF01535">
    <property type="entry name" value="PPR"/>
    <property type="match status" value="1"/>
</dbReference>
<evidence type="ECO:0000256" key="1">
    <source>
        <dbReference type="ARBA" id="ARBA00001931"/>
    </source>
</evidence>
<dbReference type="FunFam" id="1.25.40.10:FF:000799">
    <property type="entry name" value="Pentatricopeptide repeat-containing protein At1g07590, mitochondrial"/>
    <property type="match status" value="1"/>
</dbReference>
<dbReference type="Pfam" id="PF13360">
    <property type="entry name" value="PQQ_2"/>
    <property type="match status" value="2"/>
</dbReference>
<dbReference type="SMART" id="SM00564">
    <property type="entry name" value="PQQ"/>
    <property type="match status" value="6"/>
</dbReference>
<keyword evidence="4" id="KW-0560">Oxidoreductase</keyword>
<accession>A0A5N6R0H0</accession>
<gene>
    <name evidence="8" type="ORF">FH972_009012</name>
</gene>
<dbReference type="OrthoDB" id="185373at2759"/>
<feature type="signal peptide" evidence="6">
    <location>
        <begin position="1"/>
        <end position="27"/>
    </location>
</feature>
<evidence type="ECO:0000313" key="8">
    <source>
        <dbReference type="EMBL" id="KAE8023297.1"/>
    </source>
</evidence>
<comment type="cofactor">
    <cofactor evidence="1">
        <name>pyrroloquinoline quinone</name>
        <dbReference type="ChEBI" id="CHEBI:58442"/>
    </cofactor>
</comment>
<dbReference type="Gene3D" id="2.140.10.10">
    <property type="entry name" value="Quinoprotein alcohol dehydrogenase-like superfamily"/>
    <property type="match status" value="1"/>
</dbReference>
<evidence type="ECO:0000313" key="9">
    <source>
        <dbReference type="Proteomes" id="UP000327013"/>
    </source>
</evidence>
<name>A0A5N6R0H0_9ROSI</name>
<evidence type="ECO:0000256" key="2">
    <source>
        <dbReference type="ARBA" id="ARBA00008156"/>
    </source>
</evidence>
<comment type="similarity">
    <text evidence="2">Belongs to the bacterial PQQ dehydrogenase family.</text>
</comment>
<dbReference type="NCBIfam" id="TIGR00756">
    <property type="entry name" value="PPR"/>
    <property type="match status" value="1"/>
</dbReference>
<dbReference type="InterPro" id="IPR002372">
    <property type="entry name" value="PQQ_rpt_dom"/>
</dbReference>
<feature type="domain" description="Pyrrolo-quinoline quinone repeat" evidence="7">
    <location>
        <begin position="59"/>
        <end position="304"/>
    </location>
</feature>
<feature type="domain" description="Pyrrolo-quinoline quinone repeat" evidence="7">
    <location>
        <begin position="365"/>
        <end position="487"/>
    </location>
</feature>
<dbReference type="InterPro" id="IPR002885">
    <property type="entry name" value="PPR_rpt"/>
</dbReference>
<dbReference type="InterPro" id="IPR011990">
    <property type="entry name" value="TPR-like_helical_dom_sf"/>
</dbReference>
<evidence type="ECO:0000256" key="4">
    <source>
        <dbReference type="ARBA" id="ARBA00023002"/>
    </source>
</evidence>
<dbReference type="SUPFAM" id="SSF50998">
    <property type="entry name" value="Quinoprotein alcohol dehydrogenase-like"/>
    <property type="match status" value="1"/>
</dbReference>
<keyword evidence="6" id="KW-0732">Signal</keyword>
<feature type="repeat" description="PPR" evidence="5">
    <location>
        <begin position="981"/>
        <end position="1015"/>
    </location>
</feature>